<keyword evidence="9" id="KW-1185">Reference proteome</keyword>
<evidence type="ECO:0000313" key="8">
    <source>
        <dbReference type="EMBL" id="GHH83821.1"/>
    </source>
</evidence>
<keyword evidence="5" id="KW-0804">Transcription</keyword>
<dbReference type="PANTHER" id="PTHR43133">
    <property type="entry name" value="RNA POLYMERASE ECF-TYPE SIGMA FACTO"/>
    <property type="match status" value="1"/>
</dbReference>
<dbReference type="GO" id="GO:0016987">
    <property type="term" value="F:sigma factor activity"/>
    <property type="evidence" value="ECO:0007669"/>
    <property type="project" value="UniProtKB-KW"/>
</dbReference>
<evidence type="ECO:0000256" key="4">
    <source>
        <dbReference type="ARBA" id="ARBA00023125"/>
    </source>
</evidence>
<dbReference type="Pfam" id="PF08281">
    <property type="entry name" value="Sigma70_r4_2"/>
    <property type="match status" value="1"/>
</dbReference>
<dbReference type="InterPro" id="IPR036388">
    <property type="entry name" value="WH-like_DNA-bd_sf"/>
</dbReference>
<reference evidence="8" key="1">
    <citation type="journal article" date="2014" name="Int. J. Syst. Evol. Microbiol.">
        <title>Complete genome sequence of Corynebacterium casei LMG S-19264T (=DSM 44701T), isolated from a smear-ripened cheese.</title>
        <authorList>
            <consortium name="US DOE Joint Genome Institute (JGI-PGF)"/>
            <person name="Walter F."/>
            <person name="Albersmeier A."/>
            <person name="Kalinowski J."/>
            <person name="Ruckert C."/>
        </authorList>
    </citation>
    <scope>NUCLEOTIDE SEQUENCE</scope>
    <source>
        <strain evidence="8">JCM 5069</strain>
    </source>
</reference>
<dbReference type="InterPro" id="IPR013249">
    <property type="entry name" value="RNA_pol_sigma70_r4_t2"/>
</dbReference>
<dbReference type="InterPro" id="IPR013324">
    <property type="entry name" value="RNA_pol_sigma_r3/r4-like"/>
</dbReference>
<dbReference type="RefSeq" id="WP_189935176.1">
    <property type="nucleotide sequence ID" value="NZ_BNCD01000014.1"/>
</dbReference>
<dbReference type="SUPFAM" id="SSF88946">
    <property type="entry name" value="Sigma2 domain of RNA polymerase sigma factors"/>
    <property type="match status" value="1"/>
</dbReference>
<organism evidence="8 9">
    <name type="scientific">Streptomyces sulfonofaciens</name>
    <dbReference type="NCBI Taxonomy" id="68272"/>
    <lineage>
        <taxon>Bacteria</taxon>
        <taxon>Bacillati</taxon>
        <taxon>Actinomycetota</taxon>
        <taxon>Actinomycetes</taxon>
        <taxon>Kitasatosporales</taxon>
        <taxon>Streptomycetaceae</taxon>
        <taxon>Streptomyces</taxon>
    </lineage>
</organism>
<evidence type="ECO:0000256" key="3">
    <source>
        <dbReference type="ARBA" id="ARBA00023082"/>
    </source>
</evidence>
<dbReference type="PANTHER" id="PTHR43133:SF8">
    <property type="entry name" value="RNA POLYMERASE SIGMA FACTOR HI_1459-RELATED"/>
    <property type="match status" value="1"/>
</dbReference>
<evidence type="ECO:0000256" key="1">
    <source>
        <dbReference type="ARBA" id="ARBA00010641"/>
    </source>
</evidence>
<feature type="domain" description="RNA polymerase sigma factor 70 region 4 type 2" evidence="7">
    <location>
        <begin position="128"/>
        <end position="178"/>
    </location>
</feature>
<evidence type="ECO:0000256" key="2">
    <source>
        <dbReference type="ARBA" id="ARBA00023015"/>
    </source>
</evidence>
<dbReference type="InterPro" id="IPR014284">
    <property type="entry name" value="RNA_pol_sigma-70_dom"/>
</dbReference>
<protein>
    <submittedName>
        <fullName evidence="8">RNA polymerase sigma factor</fullName>
    </submittedName>
</protein>
<comment type="caution">
    <text evidence="8">The sequence shown here is derived from an EMBL/GenBank/DDBJ whole genome shotgun (WGS) entry which is preliminary data.</text>
</comment>
<gene>
    <name evidence="8" type="primary">rpoE</name>
    <name evidence="8" type="ORF">GCM10018793_46840</name>
</gene>
<keyword evidence="4" id="KW-0238">DNA-binding</keyword>
<dbReference type="GO" id="GO:0006352">
    <property type="term" value="P:DNA-templated transcription initiation"/>
    <property type="evidence" value="ECO:0007669"/>
    <property type="project" value="InterPro"/>
</dbReference>
<evidence type="ECO:0000313" key="9">
    <source>
        <dbReference type="Proteomes" id="UP000603708"/>
    </source>
</evidence>
<feature type="region of interest" description="Disordered" evidence="6">
    <location>
        <begin position="1"/>
        <end position="26"/>
    </location>
</feature>
<sequence length="190" mass="21252">MSDVSQAQVPLRREEPLAPQPAVLSPTSSAARADFAQSYRSIMPRLVVFVMRHGADVHEAHEAAQGAFALAWECWETLEHPHAWLRRVAFRHLLRQRGRREHASEEVPDLPGGICPADSVALGTEEALVLRVLGSLPMRQRQAFAWAFDGFSAQETAEHLGMAPEAVRQNLARARKHLKHAWLSMKEGEE</sequence>
<evidence type="ECO:0000256" key="6">
    <source>
        <dbReference type="SAM" id="MobiDB-lite"/>
    </source>
</evidence>
<dbReference type="Gene3D" id="1.10.1740.10">
    <property type="match status" value="1"/>
</dbReference>
<dbReference type="GO" id="GO:0003677">
    <property type="term" value="F:DNA binding"/>
    <property type="evidence" value="ECO:0007669"/>
    <property type="project" value="UniProtKB-KW"/>
</dbReference>
<proteinExistence type="inferred from homology"/>
<dbReference type="EMBL" id="BNCD01000014">
    <property type="protein sequence ID" value="GHH83821.1"/>
    <property type="molecule type" value="Genomic_DNA"/>
</dbReference>
<dbReference type="AlphaFoldDB" id="A0A919GH06"/>
<dbReference type="SUPFAM" id="SSF88659">
    <property type="entry name" value="Sigma3 and sigma4 domains of RNA polymerase sigma factors"/>
    <property type="match status" value="1"/>
</dbReference>
<keyword evidence="3" id="KW-0731">Sigma factor</keyword>
<dbReference type="Proteomes" id="UP000603708">
    <property type="component" value="Unassembled WGS sequence"/>
</dbReference>
<dbReference type="InterPro" id="IPR039425">
    <property type="entry name" value="RNA_pol_sigma-70-like"/>
</dbReference>
<keyword evidence="2" id="KW-0805">Transcription regulation</keyword>
<dbReference type="InterPro" id="IPR013325">
    <property type="entry name" value="RNA_pol_sigma_r2"/>
</dbReference>
<evidence type="ECO:0000259" key="7">
    <source>
        <dbReference type="Pfam" id="PF08281"/>
    </source>
</evidence>
<dbReference type="CDD" id="cd06171">
    <property type="entry name" value="Sigma70_r4"/>
    <property type="match status" value="1"/>
</dbReference>
<dbReference type="NCBIfam" id="TIGR02937">
    <property type="entry name" value="sigma70-ECF"/>
    <property type="match status" value="1"/>
</dbReference>
<evidence type="ECO:0000256" key="5">
    <source>
        <dbReference type="ARBA" id="ARBA00023163"/>
    </source>
</evidence>
<reference evidence="8" key="2">
    <citation type="submission" date="2020-09" db="EMBL/GenBank/DDBJ databases">
        <authorList>
            <person name="Sun Q."/>
            <person name="Ohkuma M."/>
        </authorList>
    </citation>
    <scope>NUCLEOTIDE SEQUENCE</scope>
    <source>
        <strain evidence="8">JCM 5069</strain>
    </source>
</reference>
<name>A0A919GH06_9ACTN</name>
<comment type="similarity">
    <text evidence="1">Belongs to the sigma-70 factor family. ECF subfamily.</text>
</comment>
<accession>A0A919GH06</accession>
<dbReference type="Gene3D" id="1.10.10.10">
    <property type="entry name" value="Winged helix-like DNA-binding domain superfamily/Winged helix DNA-binding domain"/>
    <property type="match status" value="1"/>
</dbReference>